<accession>A0AAW1P7B9</accession>
<organism evidence="1 2">
    <name type="scientific">[Myrmecia] bisecta</name>
    <dbReference type="NCBI Taxonomy" id="41462"/>
    <lineage>
        <taxon>Eukaryota</taxon>
        <taxon>Viridiplantae</taxon>
        <taxon>Chlorophyta</taxon>
        <taxon>core chlorophytes</taxon>
        <taxon>Trebouxiophyceae</taxon>
        <taxon>Trebouxiales</taxon>
        <taxon>Trebouxiaceae</taxon>
        <taxon>Myrmecia</taxon>
    </lineage>
</organism>
<dbReference type="EMBL" id="JALJOR010000015">
    <property type="protein sequence ID" value="KAK9805698.1"/>
    <property type="molecule type" value="Genomic_DNA"/>
</dbReference>
<evidence type="ECO:0000313" key="2">
    <source>
        <dbReference type="Proteomes" id="UP001489004"/>
    </source>
</evidence>
<gene>
    <name evidence="1" type="ORF">WJX72_012435</name>
</gene>
<reference evidence="1 2" key="1">
    <citation type="journal article" date="2024" name="Nat. Commun.">
        <title>Phylogenomics reveals the evolutionary origins of lichenization in chlorophyte algae.</title>
        <authorList>
            <person name="Puginier C."/>
            <person name="Libourel C."/>
            <person name="Otte J."/>
            <person name="Skaloud P."/>
            <person name="Haon M."/>
            <person name="Grisel S."/>
            <person name="Petersen M."/>
            <person name="Berrin J.G."/>
            <person name="Delaux P.M."/>
            <person name="Dal Grande F."/>
            <person name="Keller J."/>
        </authorList>
    </citation>
    <scope>NUCLEOTIDE SEQUENCE [LARGE SCALE GENOMIC DNA]</scope>
    <source>
        <strain evidence="1 2">SAG 2043</strain>
    </source>
</reference>
<protein>
    <submittedName>
        <fullName evidence="1">Uncharacterized protein</fullName>
    </submittedName>
</protein>
<evidence type="ECO:0000313" key="1">
    <source>
        <dbReference type="EMBL" id="KAK9805698.1"/>
    </source>
</evidence>
<name>A0AAW1P7B9_9CHLO</name>
<keyword evidence="2" id="KW-1185">Reference proteome</keyword>
<proteinExistence type="predicted"/>
<dbReference type="Proteomes" id="UP001489004">
    <property type="component" value="Unassembled WGS sequence"/>
</dbReference>
<dbReference type="AlphaFoldDB" id="A0AAW1P7B9"/>
<comment type="caution">
    <text evidence="1">The sequence shown here is derived from an EMBL/GenBank/DDBJ whole genome shotgun (WGS) entry which is preliminary data.</text>
</comment>
<sequence length="150" mass="16080">MFVLKPVAAEAQVKSVPAAQQLDEAAEPWQNAVVEGLPSGRTQTDGKVLQGRASRVFNNPNGVSGEAQQIHDVEEAVVVDRVESRRKVHQQDIQVLVNAALDEAALHAKAMAKLLAGVRNSAKMSAAERQRGQMLLVNVAEADMSDGNMC</sequence>